<accession>A0A072TVK7</accession>
<dbReference type="EnsemblPlants" id="KEH21472">
    <property type="protein sequence ID" value="KEH21472"/>
    <property type="gene ID" value="MTR_7g006175"/>
</dbReference>
<dbReference type="EMBL" id="CM001223">
    <property type="protein sequence ID" value="KEH21472.1"/>
    <property type="molecule type" value="Genomic_DNA"/>
</dbReference>
<evidence type="ECO:0000313" key="2">
    <source>
        <dbReference type="EnsemblPlants" id="KEH21472"/>
    </source>
</evidence>
<dbReference type="HOGENOM" id="CLU_194057_0_0_1"/>
<dbReference type="Proteomes" id="UP000002051">
    <property type="component" value="Unassembled WGS sequence"/>
</dbReference>
<evidence type="ECO:0000313" key="3">
    <source>
        <dbReference type="Proteomes" id="UP000002051"/>
    </source>
</evidence>
<sequence length="91" mass="10349">MVSFENCQDIYNRFLFQKWIEYMVRVSSTTLESKVTTPFGKDYGFKCTCITGSTKFPKSLTTSEYLSGDRSTPIPIIFVGKSRLGVVSRIN</sequence>
<evidence type="ECO:0000313" key="1">
    <source>
        <dbReference type="EMBL" id="KEH21472.1"/>
    </source>
</evidence>
<reference evidence="2" key="3">
    <citation type="submission" date="2015-04" db="UniProtKB">
        <authorList>
            <consortium name="EnsemblPlants"/>
        </authorList>
    </citation>
    <scope>IDENTIFICATION</scope>
    <source>
        <strain evidence="2">cv. Jemalong A17</strain>
    </source>
</reference>
<organism evidence="1 3">
    <name type="scientific">Medicago truncatula</name>
    <name type="common">Barrel medic</name>
    <name type="synonym">Medicago tribuloides</name>
    <dbReference type="NCBI Taxonomy" id="3880"/>
    <lineage>
        <taxon>Eukaryota</taxon>
        <taxon>Viridiplantae</taxon>
        <taxon>Streptophyta</taxon>
        <taxon>Embryophyta</taxon>
        <taxon>Tracheophyta</taxon>
        <taxon>Spermatophyta</taxon>
        <taxon>Magnoliopsida</taxon>
        <taxon>eudicotyledons</taxon>
        <taxon>Gunneridae</taxon>
        <taxon>Pentapetalae</taxon>
        <taxon>rosids</taxon>
        <taxon>fabids</taxon>
        <taxon>Fabales</taxon>
        <taxon>Fabaceae</taxon>
        <taxon>Papilionoideae</taxon>
        <taxon>50 kb inversion clade</taxon>
        <taxon>NPAAA clade</taxon>
        <taxon>Hologalegina</taxon>
        <taxon>IRL clade</taxon>
        <taxon>Trifolieae</taxon>
        <taxon>Medicago</taxon>
    </lineage>
</organism>
<reference evidence="1 3" key="1">
    <citation type="journal article" date="2011" name="Nature">
        <title>The Medicago genome provides insight into the evolution of rhizobial symbioses.</title>
        <authorList>
            <person name="Young N.D."/>
            <person name="Debelle F."/>
            <person name="Oldroyd G.E."/>
            <person name="Geurts R."/>
            <person name="Cannon S.B."/>
            <person name="Udvardi M.K."/>
            <person name="Benedito V.A."/>
            <person name="Mayer K.F."/>
            <person name="Gouzy J."/>
            <person name="Schoof H."/>
            <person name="Van de Peer Y."/>
            <person name="Proost S."/>
            <person name="Cook D.R."/>
            <person name="Meyers B.C."/>
            <person name="Spannagl M."/>
            <person name="Cheung F."/>
            <person name="De Mita S."/>
            <person name="Krishnakumar V."/>
            <person name="Gundlach H."/>
            <person name="Zhou S."/>
            <person name="Mudge J."/>
            <person name="Bharti A.K."/>
            <person name="Murray J.D."/>
            <person name="Naoumkina M.A."/>
            <person name="Rosen B."/>
            <person name="Silverstein K.A."/>
            <person name="Tang H."/>
            <person name="Rombauts S."/>
            <person name="Zhao P.X."/>
            <person name="Zhou P."/>
            <person name="Barbe V."/>
            <person name="Bardou P."/>
            <person name="Bechner M."/>
            <person name="Bellec A."/>
            <person name="Berger A."/>
            <person name="Berges H."/>
            <person name="Bidwell S."/>
            <person name="Bisseling T."/>
            <person name="Choisne N."/>
            <person name="Couloux A."/>
            <person name="Denny R."/>
            <person name="Deshpande S."/>
            <person name="Dai X."/>
            <person name="Doyle J.J."/>
            <person name="Dudez A.M."/>
            <person name="Farmer A.D."/>
            <person name="Fouteau S."/>
            <person name="Franken C."/>
            <person name="Gibelin C."/>
            <person name="Gish J."/>
            <person name="Goldstein S."/>
            <person name="Gonzalez A.J."/>
            <person name="Green P.J."/>
            <person name="Hallab A."/>
            <person name="Hartog M."/>
            <person name="Hua A."/>
            <person name="Humphray S.J."/>
            <person name="Jeong D.H."/>
            <person name="Jing Y."/>
            <person name="Jocker A."/>
            <person name="Kenton S.M."/>
            <person name="Kim D.J."/>
            <person name="Klee K."/>
            <person name="Lai H."/>
            <person name="Lang C."/>
            <person name="Lin S."/>
            <person name="Macmil S.L."/>
            <person name="Magdelenat G."/>
            <person name="Matthews L."/>
            <person name="McCorrison J."/>
            <person name="Monaghan E.L."/>
            <person name="Mun J.H."/>
            <person name="Najar F.Z."/>
            <person name="Nicholson C."/>
            <person name="Noirot C."/>
            <person name="O'Bleness M."/>
            <person name="Paule C.R."/>
            <person name="Poulain J."/>
            <person name="Prion F."/>
            <person name="Qin B."/>
            <person name="Qu C."/>
            <person name="Retzel E.F."/>
            <person name="Riddle C."/>
            <person name="Sallet E."/>
            <person name="Samain S."/>
            <person name="Samson N."/>
            <person name="Sanders I."/>
            <person name="Saurat O."/>
            <person name="Scarpelli C."/>
            <person name="Schiex T."/>
            <person name="Segurens B."/>
            <person name="Severin A.J."/>
            <person name="Sherrier D.J."/>
            <person name="Shi R."/>
            <person name="Sims S."/>
            <person name="Singer S.R."/>
            <person name="Sinharoy S."/>
            <person name="Sterck L."/>
            <person name="Viollet A."/>
            <person name="Wang B.B."/>
            <person name="Wang K."/>
            <person name="Wang M."/>
            <person name="Wang X."/>
            <person name="Warfsmann J."/>
            <person name="Weissenbach J."/>
            <person name="White D.D."/>
            <person name="White J.D."/>
            <person name="Wiley G.B."/>
            <person name="Wincker P."/>
            <person name="Xing Y."/>
            <person name="Yang L."/>
            <person name="Yao Z."/>
            <person name="Ying F."/>
            <person name="Zhai J."/>
            <person name="Zhou L."/>
            <person name="Zuber A."/>
            <person name="Denarie J."/>
            <person name="Dixon R.A."/>
            <person name="May G.D."/>
            <person name="Schwartz D.C."/>
            <person name="Rogers J."/>
            <person name="Quetier F."/>
            <person name="Town C.D."/>
            <person name="Roe B.A."/>
        </authorList>
    </citation>
    <scope>NUCLEOTIDE SEQUENCE [LARGE SCALE GENOMIC DNA]</scope>
    <source>
        <strain evidence="1">A17</strain>
        <strain evidence="2 3">cv. Jemalong A17</strain>
    </source>
</reference>
<dbReference type="AlphaFoldDB" id="A0A072TVK7"/>
<gene>
    <name evidence="1" type="ordered locus">MTR_7g006175</name>
</gene>
<name>A0A072TVK7_MEDTR</name>
<proteinExistence type="predicted"/>
<protein>
    <submittedName>
        <fullName evidence="1 2">Uncharacterized protein</fullName>
    </submittedName>
</protein>
<reference evidence="1 3" key="2">
    <citation type="journal article" date="2014" name="BMC Genomics">
        <title>An improved genome release (version Mt4.0) for the model legume Medicago truncatula.</title>
        <authorList>
            <person name="Tang H."/>
            <person name="Krishnakumar V."/>
            <person name="Bidwell S."/>
            <person name="Rosen B."/>
            <person name="Chan A."/>
            <person name="Zhou S."/>
            <person name="Gentzbittel L."/>
            <person name="Childs K.L."/>
            <person name="Yandell M."/>
            <person name="Gundlach H."/>
            <person name="Mayer K.F."/>
            <person name="Schwartz D.C."/>
            <person name="Town C.D."/>
        </authorList>
    </citation>
    <scope>GENOME REANNOTATION</scope>
    <source>
        <strain evidence="1">A17</strain>
        <strain evidence="2 3">cv. Jemalong A17</strain>
    </source>
</reference>
<keyword evidence="3" id="KW-1185">Reference proteome</keyword>